<proteinExistence type="predicted"/>
<organism evidence="1 2">
    <name type="scientific">Clohesyomyces aquaticus</name>
    <dbReference type="NCBI Taxonomy" id="1231657"/>
    <lineage>
        <taxon>Eukaryota</taxon>
        <taxon>Fungi</taxon>
        <taxon>Dikarya</taxon>
        <taxon>Ascomycota</taxon>
        <taxon>Pezizomycotina</taxon>
        <taxon>Dothideomycetes</taxon>
        <taxon>Pleosporomycetidae</taxon>
        <taxon>Pleosporales</taxon>
        <taxon>Lindgomycetaceae</taxon>
        <taxon>Clohesyomyces</taxon>
    </lineage>
</organism>
<comment type="caution">
    <text evidence="1">The sequence shown here is derived from an EMBL/GenBank/DDBJ whole genome shotgun (WGS) entry which is preliminary data.</text>
</comment>
<dbReference type="OrthoDB" id="62952at2759"/>
<sequence length="288" mass="33583">MDQWTQLFRLHGRLRHRALRILEPPMTFLTLPLEIRLLIYESALEGTTNRTSHPLALLRVCRQVYSECYPIALPYIRLRLRRLTKFSCFWDSLDPKLKGRVKHLRISAHSLNELLFAVPAALKSSRIGLHLESLTVCLTEDVSKELWQWQNAWVSPRTGDITCLWKEVILMLDVVQNLDMFRIMDELSWKDPAISTALHSSGSWPYYDQHKKEDKKFTTAHKWTRRVGVARVRGVDKLGIVFLRKEALPDILDNAYSAGRLADFGPYFWGLSTLKAMRRDMEFLEETS</sequence>
<dbReference type="AlphaFoldDB" id="A0A1Y1ZSY3"/>
<name>A0A1Y1ZSY3_9PLEO</name>
<dbReference type="PANTHER" id="PTHR38790:SF4">
    <property type="entry name" value="2EXR DOMAIN-CONTAINING PROTEIN"/>
    <property type="match status" value="1"/>
</dbReference>
<reference evidence="1 2" key="1">
    <citation type="submission" date="2016-07" db="EMBL/GenBank/DDBJ databases">
        <title>Pervasive Adenine N6-methylation of Active Genes in Fungi.</title>
        <authorList>
            <consortium name="DOE Joint Genome Institute"/>
            <person name="Mondo S.J."/>
            <person name="Dannebaum R.O."/>
            <person name="Kuo R.C."/>
            <person name="Labutti K."/>
            <person name="Haridas S."/>
            <person name="Kuo A."/>
            <person name="Salamov A."/>
            <person name="Ahrendt S.R."/>
            <person name="Lipzen A."/>
            <person name="Sullivan W."/>
            <person name="Andreopoulos W.B."/>
            <person name="Clum A."/>
            <person name="Lindquist E."/>
            <person name="Daum C."/>
            <person name="Ramamoorthy G.K."/>
            <person name="Gryganskyi A."/>
            <person name="Culley D."/>
            <person name="Magnuson J.K."/>
            <person name="James T.Y."/>
            <person name="O'Malley M.A."/>
            <person name="Stajich J.E."/>
            <person name="Spatafora J.W."/>
            <person name="Visel A."/>
            <person name="Grigoriev I.V."/>
        </authorList>
    </citation>
    <scope>NUCLEOTIDE SEQUENCE [LARGE SCALE GENOMIC DNA]</scope>
    <source>
        <strain evidence="1 2">CBS 115471</strain>
    </source>
</reference>
<protein>
    <submittedName>
        <fullName evidence="1">Uncharacterized protein</fullName>
    </submittedName>
</protein>
<gene>
    <name evidence="1" type="ORF">BCR34DRAFT_586520</name>
</gene>
<dbReference type="EMBL" id="MCFA01000042">
    <property type="protein sequence ID" value="ORY13363.1"/>
    <property type="molecule type" value="Genomic_DNA"/>
</dbReference>
<keyword evidence="2" id="KW-1185">Reference proteome</keyword>
<dbReference type="Proteomes" id="UP000193144">
    <property type="component" value="Unassembled WGS sequence"/>
</dbReference>
<evidence type="ECO:0000313" key="1">
    <source>
        <dbReference type="EMBL" id="ORY13363.1"/>
    </source>
</evidence>
<accession>A0A1Y1ZSY3</accession>
<evidence type="ECO:0000313" key="2">
    <source>
        <dbReference type="Proteomes" id="UP000193144"/>
    </source>
</evidence>
<dbReference type="PANTHER" id="PTHR38790">
    <property type="entry name" value="2EXR DOMAIN-CONTAINING PROTEIN-RELATED"/>
    <property type="match status" value="1"/>
</dbReference>